<reference evidence="2 3" key="1">
    <citation type="submission" date="2015-10" db="EMBL/GenBank/DDBJ databases">
        <title>Draft genome sequence of pyrrolomycin-producing Streptomyces vitaminophilus.</title>
        <authorList>
            <person name="Graham D.E."/>
            <person name="Mahan K.M."/>
            <person name="Klingeman D.M."/>
            <person name="Hettich R.L."/>
            <person name="Parry R.J."/>
        </authorList>
    </citation>
    <scope>NUCLEOTIDE SEQUENCE [LARGE SCALE GENOMIC DNA]</scope>
    <source>
        <strain evidence="2 3">ATCC 31673</strain>
    </source>
</reference>
<dbReference type="Proteomes" id="UP000050867">
    <property type="component" value="Unassembled WGS sequence"/>
</dbReference>
<sequence length="309" mass="33923">MDVDADAAVDELYGLAPGDFTAARDECATAARRRGDRALARRIGRLRRPTLAAWASNLLVRERPREVASLLQLGEALRRAHRELDGERLRALSTRQHQVVAALARQAGELTARAGRRISEGTLREVEGTLHAVLADSDAARQWATGRLSAPLAAPAGLPPTAEPTGRARTGGAHRGVAEPAGSDADVRGRERREGLARARRQARDAERDLHAREQEERAARRELSGASQQHEDLRQQIADLTTRLARARDELRQARRREREARERVRRADREVDRARSQAEEAARTVERLSGAPGAATSPGQRAGGRAR</sequence>
<dbReference type="STRING" id="76728.AQ490_25215"/>
<proteinExistence type="predicted"/>
<protein>
    <submittedName>
        <fullName evidence="2">Uncharacterized protein</fullName>
    </submittedName>
</protein>
<dbReference type="OrthoDB" id="3541690at2"/>
<dbReference type="AlphaFoldDB" id="A0A0T6LQF2"/>
<dbReference type="eggNOG" id="ENOG5032S7P">
    <property type="taxonomic scope" value="Bacteria"/>
</dbReference>
<evidence type="ECO:0000313" key="3">
    <source>
        <dbReference type="Proteomes" id="UP000050867"/>
    </source>
</evidence>
<evidence type="ECO:0000256" key="1">
    <source>
        <dbReference type="SAM" id="MobiDB-lite"/>
    </source>
</evidence>
<dbReference type="Gene3D" id="1.20.120.330">
    <property type="entry name" value="Nucleotidyltransferases domain 2"/>
    <property type="match status" value="1"/>
</dbReference>
<feature type="compositionally biased region" description="Basic and acidic residues" evidence="1">
    <location>
        <begin position="185"/>
        <end position="233"/>
    </location>
</feature>
<evidence type="ECO:0000313" key="2">
    <source>
        <dbReference type="EMBL" id="KRV48317.1"/>
    </source>
</evidence>
<organism evidence="2 3">
    <name type="scientific">Wenjunlia vitaminophila</name>
    <name type="common">Streptomyces vitaminophilus</name>
    <dbReference type="NCBI Taxonomy" id="76728"/>
    <lineage>
        <taxon>Bacteria</taxon>
        <taxon>Bacillati</taxon>
        <taxon>Actinomycetota</taxon>
        <taxon>Actinomycetes</taxon>
        <taxon>Kitasatosporales</taxon>
        <taxon>Streptomycetaceae</taxon>
        <taxon>Wenjunlia</taxon>
    </lineage>
</organism>
<accession>A0A0T6LQF2</accession>
<feature type="region of interest" description="Disordered" evidence="1">
    <location>
        <begin position="151"/>
        <end position="233"/>
    </location>
</feature>
<dbReference type="EMBL" id="LLZU01000025">
    <property type="protein sequence ID" value="KRV48317.1"/>
    <property type="molecule type" value="Genomic_DNA"/>
</dbReference>
<keyword evidence="3" id="KW-1185">Reference proteome</keyword>
<dbReference type="RefSeq" id="WP_018382067.1">
    <property type="nucleotide sequence ID" value="NZ_LLZU01000025.1"/>
</dbReference>
<feature type="compositionally biased region" description="Basic and acidic residues" evidence="1">
    <location>
        <begin position="254"/>
        <end position="288"/>
    </location>
</feature>
<comment type="caution">
    <text evidence="2">The sequence shown here is derived from an EMBL/GenBank/DDBJ whole genome shotgun (WGS) entry which is preliminary data.</text>
</comment>
<gene>
    <name evidence="2" type="ORF">AQ490_25215</name>
</gene>
<name>A0A0T6LQF2_WENVI</name>
<feature type="region of interest" description="Disordered" evidence="1">
    <location>
        <begin position="254"/>
        <end position="309"/>
    </location>
</feature>